<dbReference type="Gene3D" id="3.10.180.10">
    <property type="entry name" value="2,3-Dihydroxybiphenyl 1,2-Dioxygenase, domain 1"/>
    <property type="match status" value="1"/>
</dbReference>
<dbReference type="PANTHER" id="PTHR21366:SF22">
    <property type="entry name" value="VOC DOMAIN-CONTAINING PROTEIN"/>
    <property type="match status" value="1"/>
</dbReference>
<dbReference type="GO" id="GO:0004462">
    <property type="term" value="F:lactoylglutathione lyase activity"/>
    <property type="evidence" value="ECO:0007669"/>
    <property type="project" value="InterPro"/>
</dbReference>
<evidence type="ECO:0000256" key="1">
    <source>
        <dbReference type="ARBA" id="ARBA00022723"/>
    </source>
</evidence>
<dbReference type="InterPro" id="IPR004360">
    <property type="entry name" value="Glyas_Fos-R_dOase_dom"/>
</dbReference>
<dbReference type="PROSITE" id="PS00934">
    <property type="entry name" value="GLYOXALASE_I_1"/>
    <property type="match status" value="1"/>
</dbReference>
<evidence type="ECO:0000259" key="2">
    <source>
        <dbReference type="PROSITE" id="PS51819"/>
    </source>
</evidence>
<dbReference type="Proteomes" id="UP000231057">
    <property type="component" value="Chromosome"/>
</dbReference>
<dbReference type="PROSITE" id="PS51819">
    <property type="entry name" value="VOC"/>
    <property type="match status" value="1"/>
</dbReference>
<keyword evidence="1" id="KW-0479">Metal-binding</keyword>
<dbReference type="SUPFAM" id="SSF54593">
    <property type="entry name" value="Glyoxalase/Bleomycin resistance protein/Dihydroxybiphenyl dioxygenase"/>
    <property type="match status" value="1"/>
</dbReference>
<proteinExistence type="predicted"/>
<keyword evidence="4" id="KW-1185">Reference proteome</keyword>
<dbReference type="KEGG" id="slw:BRW62_02925"/>
<sequence>MMLFLHTAINVTDLDRAAAFYEGLLGLHRVDRPLTFPGLWYQVGAVQIHLIQAPHVTNRLQDGDRWGRNPHLALGVTNLDALKATLTAAGIPMQTSASGRAAIFVQDPDGNLIELNQIPADGDTGKSTGAAPQ</sequence>
<evidence type="ECO:0000313" key="3">
    <source>
        <dbReference type="EMBL" id="ATS17875.1"/>
    </source>
</evidence>
<dbReference type="AlphaFoldDB" id="A0A2D2Q049"/>
<dbReference type="InterPro" id="IPR050383">
    <property type="entry name" value="GlyoxalaseI/FosfomycinResist"/>
</dbReference>
<dbReference type="EMBL" id="CP018092">
    <property type="protein sequence ID" value="ATS17875.1"/>
    <property type="molecule type" value="Genomic_DNA"/>
</dbReference>
<gene>
    <name evidence="3" type="ORF">BRW62_02925</name>
</gene>
<dbReference type="CDD" id="cd07245">
    <property type="entry name" value="VOC_like"/>
    <property type="match status" value="1"/>
</dbReference>
<dbReference type="GO" id="GO:0046872">
    <property type="term" value="F:metal ion binding"/>
    <property type="evidence" value="ECO:0007669"/>
    <property type="project" value="UniProtKB-KW"/>
</dbReference>
<reference evidence="4" key="2">
    <citation type="journal article" date="2022" name="Front. Microbiol.">
        <title>Comparative Genomic Analysis Revealed Distinct Molecular Components and Organization of CO2-Concentrating Mechanism in Thermophilic Cyanobacteria.</title>
        <authorList>
            <person name="Tang J."/>
            <person name="Zhou H."/>
            <person name="Yao D."/>
            <person name="Riaz S."/>
            <person name="You D."/>
            <person name="Klepacz-Smolka A."/>
            <person name="Daroch M."/>
        </authorList>
    </citation>
    <scope>NUCLEOTIDE SEQUENCE [LARGE SCALE GENOMIC DNA]</scope>
    <source>
        <strain evidence="4">PCC 6715</strain>
    </source>
</reference>
<organism evidence="3 4">
    <name type="scientific">Parathermosynechococcus lividus PCC 6715</name>
    <dbReference type="NCBI Taxonomy" id="1917166"/>
    <lineage>
        <taxon>Bacteria</taxon>
        <taxon>Bacillati</taxon>
        <taxon>Cyanobacteriota</taxon>
        <taxon>Cyanophyceae</taxon>
        <taxon>Acaryochloridales</taxon>
        <taxon>Thermosynechococcaceae</taxon>
        <taxon>Parathermosynechococcus</taxon>
    </lineage>
</organism>
<accession>A0A2D2Q049</accession>
<feature type="domain" description="VOC" evidence="2">
    <location>
        <begin position="3"/>
        <end position="118"/>
    </location>
</feature>
<dbReference type="InterPro" id="IPR037523">
    <property type="entry name" value="VOC_core"/>
</dbReference>
<reference evidence="3 4" key="1">
    <citation type="submission" date="2016-11" db="EMBL/GenBank/DDBJ databases">
        <title>Complete genome sequence of thermophilic cyanobacteria strain Synechococcus sp. PCC6715.</title>
        <authorList>
            <person name="Tang J."/>
            <person name="Daroch M."/>
            <person name="Liang Y."/>
            <person name="Jiang D."/>
            <person name="Shah M."/>
        </authorList>
    </citation>
    <scope>NUCLEOTIDE SEQUENCE [LARGE SCALE GENOMIC DNA]</scope>
    <source>
        <strain evidence="3 4">PCC 6715</strain>
    </source>
</reference>
<dbReference type="Pfam" id="PF00903">
    <property type="entry name" value="Glyoxalase"/>
    <property type="match status" value="1"/>
</dbReference>
<dbReference type="PANTHER" id="PTHR21366">
    <property type="entry name" value="GLYOXALASE FAMILY PROTEIN"/>
    <property type="match status" value="1"/>
</dbReference>
<dbReference type="InterPro" id="IPR018146">
    <property type="entry name" value="Glyoxalase_1_CS"/>
</dbReference>
<name>A0A2D2Q049_PARLV</name>
<protein>
    <submittedName>
        <fullName evidence="3">Glyoxalase</fullName>
    </submittedName>
</protein>
<dbReference type="InterPro" id="IPR029068">
    <property type="entry name" value="Glyas_Bleomycin-R_OHBP_Dase"/>
</dbReference>
<evidence type="ECO:0000313" key="4">
    <source>
        <dbReference type="Proteomes" id="UP000231057"/>
    </source>
</evidence>